<keyword evidence="5" id="KW-0539">Nucleus</keyword>
<dbReference type="InterPro" id="IPR005175">
    <property type="entry name" value="PPC_dom"/>
</dbReference>
<evidence type="ECO:0000259" key="7">
    <source>
        <dbReference type="PROSITE" id="PS51742"/>
    </source>
</evidence>
<dbReference type="FunFam" id="3.30.1330.80:FF:000002">
    <property type="entry name" value="AT-hook motif nuclear-localized protein"/>
    <property type="match status" value="1"/>
</dbReference>
<sequence>MANRWWTESVALGGPVIDASSPMKKPDLGFSINDTVSPATANQDEKDSNSEEPKEEVLSTTRRPRGRPAGSKNKPKPPIFVTRDSPNVLRSHVMEVANGADIADSLMHFARRRQRGVCVLSATGNVVNVTLRQPSGPGGVIALQGQFEIISMTGSFLPGPPSPSGLTVYMAGGQGQVVGGGVVGPLVASGTVMVMVATFSNAVYERLPIDDDDEEGSSSNPVYDSGVPNPNVPQPQPQQLNHHPFNSPWSLAAHPRPPFN</sequence>
<feature type="region of interest" description="Disordered" evidence="6">
    <location>
        <begin position="209"/>
        <end position="260"/>
    </location>
</feature>
<comment type="caution">
    <text evidence="8">The sequence shown here is derived from an EMBL/GenBank/DDBJ whole genome shotgun (WGS) entry which is preliminary data.</text>
</comment>
<reference evidence="8 9" key="1">
    <citation type="submission" date="2024-01" db="EMBL/GenBank/DDBJ databases">
        <title>The genomes of 5 underutilized Papilionoideae crops provide insights into root nodulation and disease resistance.</title>
        <authorList>
            <person name="Yuan L."/>
        </authorList>
    </citation>
    <scope>NUCLEOTIDE SEQUENCE [LARGE SCALE GENOMIC DNA]</scope>
    <source>
        <strain evidence="8">LY-2023</strain>
        <tissue evidence="8">Leaf</tissue>
    </source>
</reference>
<evidence type="ECO:0000256" key="6">
    <source>
        <dbReference type="SAM" id="MobiDB-lite"/>
    </source>
</evidence>
<evidence type="ECO:0000256" key="2">
    <source>
        <dbReference type="ARBA" id="ARBA00023015"/>
    </source>
</evidence>
<dbReference type="Pfam" id="PF03479">
    <property type="entry name" value="PCC"/>
    <property type="match status" value="1"/>
</dbReference>
<dbReference type="GO" id="GO:0005634">
    <property type="term" value="C:nucleus"/>
    <property type="evidence" value="ECO:0007669"/>
    <property type="project" value="UniProtKB-SubCell"/>
</dbReference>
<dbReference type="AlphaFoldDB" id="A0AAN9IT62"/>
<evidence type="ECO:0000256" key="4">
    <source>
        <dbReference type="ARBA" id="ARBA00023163"/>
    </source>
</evidence>
<dbReference type="GO" id="GO:0003680">
    <property type="term" value="F:minor groove of adenine-thymine-rich DNA binding"/>
    <property type="evidence" value="ECO:0007669"/>
    <property type="project" value="InterPro"/>
</dbReference>
<accession>A0AAN9IT62</accession>
<dbReference type="InterPro" id="IPR014476">
    <property type="entry name" value="AHL15-29"/>
</dbReference>
<dbReference type="CDD" id="cd11378">
    <property type="entry name" value="DUF296"/>
    <property type="match status" value="1"/>
</dbReference>
<feature type="compositionally biased region" description="Polar residues" evidence="6">
    <location>
        <begin position="32"/>
        <end position="42"/>
    </location>
</feature>
<protein>
    <recommendedName>
        <fullName evidence="7">PPC domain-containing protein</fullName>
    </recommendedName>
</protein>
<evidence type="ECO:0000256" key="3">
    <source>
        <dbReference type="ARBA" id="ARBA00023125"/>
    </source>
</evidence>
<dbReference type="EMBL" id="JAYKXN010000005">
    <property type="protein sequence ID" value="KAK7285855.1"/>
    <property type="molecule type" value="Genomic_DNA"/>
</dbReference>
<comment type="subcellular location">
    <subcellularLocation>
        <location evidence="1">Nucleus</location>
    </subcellularLocation>
</comment>
<name>A0AAN9IT62_CLITE</name>
<dbReference type="GO" id="GO:0003700">
    <property type="term" value="F:DNA-binding transcription factor activity"/>
    <property type="evidence" value="ECO:0007669"/>
    <property type="project" value="TreeGrafter"/>
</dbReference>
<evidence type="ECO:0000256" key="1">
    <source>
        <dbReference type="ARBA" id="ARBA00004123"/>
    </source>
</evidence>
<keyword evidence="4" id="KW-0804">Transcription</keyword>
<gene>
    <name evidence="8" type="ORF">RJT34_20638</name>
</gene>
<evidence type="ECO:0000256" key="5">
    <source>
        <dbReference type="ARBA" id="ARBA00023242"/>
    </source>
</evidence>
<keyword evidence="2" id="KW-0805">Transcription regulation</keyword>
<dbReference type="PANTHER" id="PTHR31100">
    <property type="entry name" value="AT-HOOK MOTIF NUCLEAR-LOCALIZED PROTEIN 15"/>
    <property type="match status" value="1"/>
</dbReference>
<organism evidence="8 9">
    <name type="scientific">Clitoria ternatea</name>
    <name type="common">Butterfly pea</name>
    <dbReference type="NCBI Taxonomy" id="43366"/>
    <lineage>
        <taxon>Eukaryota</taxon>
        <taxon>Viridiplantae</taxon>
        <taxon>Streptophyta</taxon>
        <taxon>Embryophyta</taxon>
        <taxon>Tracheophyta</taxon>
        <taxon>Spermatophyta</taxon>
        <taxon>Magnoliopsida</taxon>
        <taxon>eudicotyledons</taxon>
        <taxon>Gunneridae</taxon>
        <taxon>Pentapetalae</taxon>
        <taxon>rosids</taxon>
        <taxon>fabids</taxon>
        <taxon>Fabales</taxon>
        <taxon>Fabaceae</taxon>
        <taxon>Papilionoideae</taxon>
        <taxon>50 kb inversion clade</taxon>
        <taxon>NPAAA clade</taxon>
        <taxon>indigoferoid/millettioid clade</taxon>
        <taxon>Phaseoleae</taxon>
        <taxon>Clitoria</taxon>
    </lineage>
</organism>
<feature type="region of interest" description="Disordered" evidence="6">
    <location>
        <begin position="1"/>
        <end position="85"/>
    </location>
</feature>
<dbReference type="Gene3D" id="3.30.1330.80">
    <property type="entry name" value="Hypothetical protein, similar to alpha- acetolactate decarboxylase, domain 2"/>
    <property type="match status" value="1"/>
</dbReference>
<proteinExistence type="predicted"/>
<keyword evidence="3" id="KW-0238">DNA-binding</keyword>
<feature type="compositionally biased region" description="Basic and acidic residues" evidence="6">
    <location>
        <begin position="43"/>
        <end position="57"/>
    </location>
</feature>
<dbReference type="PANTHER" id="PTHR31100:SF8">
    <property type="entry name" value="AT-HOOK MOTIF NUCLEAR-LOCALIZED PROTEIN 19"/>
    <property type="match status" value="1"/>
</dbReference>
<dbReference type="SUPFAM" id="SSF117856">
    <property type="entry name" value="AF0104/ALDC/Ptd012-like"/>
    <property type="match status" value="1"/>
</dbReference>
<feature type="domain" description="PPC" evidence="7">
    <location>
        <begin position="86"/>
        <end position="223"/>
    </location>
</feature>
<dbReference type="PROSITE" id="PS51742">
    <property type="entry name" value="PPC"/>
    <property type="match status" value="1"/>
</dbReference>
<evidence type="ECO:0000313" key="9">
    <source>
        <dbReference type="Proteomes" id="UP001359559"/>
    </source>
</evidence>
<keyword evidence="9" id="KW-1185">Reference proteome</keyword>
<evidence type="ECO:0000313" key="8">
    <source>
        <dbReference type="EMBL" id="KAK7285855.1"/>
    </source>
</evidence>
<dbReference type="Proteomes" id="UP001359559">
    <property type="component" value="Unassembled WGS sequence"/>
</dbReference>